<keyword evidence="4" id="KW-1185">Reference proteome</keyword>
<protein>
    <submittedName>
        <fullName evidence="3">Sugar phosphate isomerase/epimerase</fullName>
    </submittedName>
</protein>
<dbReference type="GO" id="GO:0016853">
    <property type="term" value="F:isomerase activity"/>
    <property type="evidence" value="ECO:0007669"/>
    <property type="project" value="UniProtKB-KW"/>
</dbReference>
<evidence type="ECO:0000256" key="1">
    <source>
        <dbReference type="SAM" id="SignalP"/>
    </source>
</evidence>
<dbReference type="Gene3D" id="3.20.20.150">
    <property type="entry name" value="Divalent-metal-dependent TIM barrel enzymes"/>
    <property type="match status" value="1"/>
</dbReference>
<dbReference type="PROSITE" id="PS51318">
    <property type="entry name" value="TAT"/>
    <property type="match status" value="1"/>
</dbReference>
<organism evidence="3 4">
    <name type="scientific">Chryseolinea serpens</name>
    <dbReference type="NCBI Taxonomy" id="947013"/>
    <lineage>
        <taxon>Bacteria</taxon>
        <taxon>Pseudomonadati</taxon>
        <taxon>Bacteroidota</taxon>
        <taxon>Cytophagia</taxon>
        <taxon>Cytophagales</taxon>
        <taxon>Fulvivirgaceae</taxon>
        <taxon>Chryseolinea</taxon>
    </lineage>
</organism>
<dbReference type="InterPro" id="IPR013022">
    <property type="entry name" value="Xyl_isomerase-like_TIM-brl"/>
</dbReference>
<feature type="domain" description="Xylose isomerase-like TIM barrel" evidence="2">
    <location>
        <begin position="69"/>
        <end position="311"/>
    </location>
</feature>
<keyword evidence="3" id="KW-0413">Isomerase</keyword>
<dbReference type="OrthoDB" id="1114629at2"/>
<name>A0A1M5QZG1_9BACT</name>
<feature type="signal peptide" evidence="1">
    <location>
        <begin position="1"/>
        <end position="31"/>
    </location>
</feature>
<dbReference type="AlphaFoldDB" id="A0A1M5QZG1"/>
<dbReference type="InterPro" id="IPR006311">
    <property type="entry name" value="TAT_signal"/>
</dbReference>
<evidence type="ECO:0000313" key="4">
    <source>
        <dbReference type="Proteomes" id="UP000184212"/>
    </source>
</evidence>
<dbReference type="EMBL" id="FQWQ01000002">
    <property type="protein sequence ID" value="SHH19109.1"/>
    <property type="molecule type" value="Genomic_DNA"/>
</dbReference>
<dbReference type="SUPFAM" id="SSF51658">
    <property type="entry name" value="Xylose isomerase-like"/>
    <property type="match status" value="1"/>
</dbReference>
<dbReference type="RefSeq" id="WP_073135700.1">
    <property type="nucleotide sequence ID" value="NZ_FQWQ01000002.1"/>
</dbReference>
<dbReference type="InterPro" id="IPR050312">
    <property type="entry name" value="IolE/XylAMocC-like"/>
</dbReference>
<reference evidence="3 4" key="1">
    <citation type="submission" date="2016-11" db="EMBL/GenBank/DDBJ databases">
        <authorList>
            <person name="Jaros S."/>
            <person name="Januszkiewicz K."/>
            <person name="Wedrychowicz H."/>
        </authorList>
    </citation>
    <scope>NUCLEOTIDE SEQUENCE [LARGE SCALE GENOMIC DNA]</scope>
    <source>
        <strain evidence="3 4">DSM 24574</strain>
    </source>
</reference>
<dbReference type="PANTHER" id="PTHR12110">
    <property type="entry name" value="HYDROXYPYRUVATE ISOMERASE"/>
    <property type="match status" value="1"/>
</dbReference>
<dbReference type="PANTHER" id="PTHR12110:SF53">
    <property type="entry name" value="BLR5974 PROTEIN"/>
    <property type="match status" value="1"/>
</dbReference>
<accession>A0A1M5QZG1</accession>
<dbReference type="STRING" id="947013.SAMN04488109_3090"/>
<gene>
    <name evidence="3" type="ORF">SAMN04488109_3090</name>
</gene>
<evidence type="ECO:0000259" key="2">
    <source>
        <dbReference type="Pfam" id="PF01261"/>
    </source>
</evidence>
<sequence>MNYTRRDFLSTLGLASAGLGMATLIPSTLQAKTTASAAPFTFEISLAEFSYASELYTNKMTNFDFPQRAVNDHGISVLEWVSGFFNNKHTDTAYMKELKSMCDDLGAKSHLIMVDGENLAAVDAAKRQHAVESHYPWVDAAKFLGCTSIRVNLGDAMSAMTGKGEEASAPDAAKAAVDGYGKLLEYAGKAGLNVIVENHFGHSSNPEWLVGIMKQLGAKNKGLLPDFGNFCMERTKAESMDFKALMATKCLKEYDKYKGVEMMMPYSKGVSAKTHKFAAGGEDPETDFHKIFGIIKASGWTGGYVGIEYEGGLLRDFGGDTSYLSNDDGIKATKVLLEKVREELK</sequence>
<evidence type="ECO:0000313" key="3">
    <source>
        <dbReference type="EMBL" id="SHH19109.1"/>
    </source>
</evidence>
<dbReference type="InterPro" id="IPR036237">
    <property type="entry name" value="Xyl_isomerase-like_sf"/>
</dbReference>
<feature type="chain" id="PRO_5009913318" evidence="1">
    <location>
        <begin position="32"/>
        <end position="345"/>
    </location>
</feature>
<keyword evidence="1" id="KW-0732">Signal</keyword>
<dbReference type="Pfam" id="PF01261">
    <property type="entry name" value="AP_endonuc_2"/>
    <property type="match status" value="1"/>
</dbReference>
<dbReference type="Proteomes" id="UP000184212">
    <property type="component" value="Unassembled WGS sequence"/>
</dbReference>
<proteinExistence type="predicted"/>